<dbReference type="InterPro" id="IPR029060">
    <property type="entry name" value="PIN-like_dom_sf"/>
</dbReference>
<proteinExistence type="predicted"/>
<protein>
    <recommendedName>
        <fullName evidence="1">PIN domain-containing protein</fullName>
    </recommendedName>
</protein>
<evidence type="ECO:0000259" key="1">
    <source>
        <dbReference type="Pfam" id="PF01850"/>
    </source>
</evidence>
<dbReference type="EMBL" id="CP002467">
    <property type="protein sequence ID" value="ADV81185.1"/>
    <property type="molecule type" value="Genomic_DNA"/>
</dbReference>
<dbReference type="HOGENOM" id="CLU_2829816_0_0_0"/>
<gene>
    <name evidence="2" type="ordered locus">AciPR4_0350</name>
</gene>
<dbReference type="InterPro" id="IPR002716">
    <property type="entry name" value="PIN_dom"/>
</dbReference>
<evidence type="ECO:0000313" key="3">
    <source>
        <dbReference type="Proteomes" id="UP000006844"/>
    </source>
</evidence>
<dbReference type="Proteomes" id="UP000006844">
    <property type="component" value="Chromosome"/>
</dbReference>
<dbReference type="KEGG" id="tsa:AciPR4_0350"/>
<dbReference type="SUPFAM" id="SSF88723">
    <property type="entry name" value="PIN domain-like"/>
    <property type="match status" value="1"/>
</dbReference>
<dbReference type="OrthoDB" id="122215at2"/>
<dbReference type="AlphaFoldDB" id="E8V1J0"/>
<feature type="domain" description="PIN" evidence="1">
    <location>
        <begin position="5"/>
        <end position="55"/>
    </location>
</feature>
<reference evidence="2 3" key="1">
    <citation type="journal article" date="2012" name="Stand. Genomic Sci.">
        <title>Complete genome sequence of Terriglobus saanensis type strain SP1PR4(T), an Acidobacteria from tundra soil.</title>
        <authorList>
            <person name="Rawat S.R."/>
            <person name="Mannisto M.K."/>
            <person name="Starovoytov V."/>
            <person name="Goodwin L."/>
            <person name="Nolan M."/>
            <person name="Hauser L."/>
            <person name="Land M."/>
            <person name="Davenport K.W."/>
            <person name="Woyke T."/>
            <person name="Haggblom M.M."/>
        </authorList>
    </citation>
    <scope>NUCLEOTIDE SEQUENCE</scope>
    <source>
        <strain evidence="3">ATCC BAA-1853 / DSM 23119 / SP1PR4</strain>
    </source>
</reference>
<sequence>MSNAVLDTSAVLALLDEEPGSDIVQELLFDAAISTVSLAEIYTKLATRPKMLARLAKQTGLRPSDL</sequence>
<organism evidence="2 3">
    <name type="scientific">Terriglobus saanensis (strain ATCC BAA-1853 / DSM 23119 / SP1PR4)</name>
    <dbReference type="NCBI Taxonomy" id="401053"/>
    <lineage>
        <taxon>Bacteria</taxon>
        <taxon>Pseudomonadati</taxon>
        <taxon>Acidobacteriota</taxon>
        <taxon>Terriglobia</taxon>
        <taxon>Terriglobales</taxon>
        <taxon>Acidobacteriaceae</taxon>
        <taxon>Terriglobus</taxon>
    </lineage>
</organism>
<dbReference type="Gene3D" id="3.40.50.1010">
    <property type="entry name" value="5'-nuclease"/>
    <property type="match status" value="1"/>
</dbReference>
<keyword evidence="3" id="KW-1185">Reference proteome</keyword>
<name>E8V1J0_TERSS</name>
<dbReference type="Pfam" id="PF01850">
    <property type="entry name" value="PIN"/>
    <property type="match status" value="1"/>
</dbReference>
<accession>E8V1J0</accession>
<dbReference type="RefSeq" id="WP_013566918.1">
    <property type="nucleotide sequence ID" value="NC_014963.1"/>
</dbReference>
<evidence type="ECO:0000313" key="2">
    <source>
        <dbReference type="EMBL" id="ADV81185.1"/>
    </source>
</evidence>
<dbReference type="STRING" id="401053.AciPR4_0350"/>